<dbReference type="InterPro" id="IPR052350">
    <property type="entry name" value="Metallo-dep_Lactonases"/>
</dbReference>
<dbReference type="Proteomes" id="UP001519924">
    <property type="component" value="Unassembled WGS sequence"/>
</dbReference>
<dbReference type="PANTHER" id="PTHR43569">
    <property type="entry name" value="AMIDOHYDROLASE"/>
    <property type="match status" value="1"/>
</dbReference>
<organism evidence="3 4">
    <name type="scientific">Caldovatus aquaticus</name>
    <dbReference type="NCBI Taxonomy" id="2865671"/>
    <lineage>
        <taxon>Bacteria</taxon>
        <taxon>Pseudomonadati</taxon>
        <taxon>Pseudomonadota</taxon>
        <taxon>Alphaproteobacteria</taxon>
        <taxon>Acetobacterales</taxon>
        <taxon>Roseomonadaceae</taxon>
        <taxon>Caldovatus</taxon>
    </lineage>
</organism>
<dbReference type="RefSeq" id="WP_220118236.1">
    <property type="nucleotide sequence ID" value="NZ_JAHZUY010000041.1"/>
</dbReference>
<dbReference type="InterPro" id="IPR006680">
    <property type="entry name" value="Amidohydro-rel"/>
</dbReference>
<protein>
    <submittedName>
        <fullName evidence="3">Amidohydrolase family protein</fullName>
    </submittedName>
</protein>
<dbReference type="SUPFAM" id="SSF51556">
    <property type="entry name" value="Metallo-dependent hydrolases"/>
    <property type="match status" value="1"/>
</dbReference>
<sequence>MTQGPPDPARFLATGRDADLPIVDAHHHLWDLARNRHPWLQDEPPPPFRYGDCRALRRDYLAADYRRDAANQPVVATVYMEAEHDPADPLRETRWVHAVAAAEGLPHAMAGAAFLDREDAAAVVRAQAAMPLVRSLRHKPRGVTRPAEYDPAHRIPGSLRCPRWRAGYRHLADSGLHFELQTPWWHLPDARELARDFPGTLIVLNHLGLPADRSEAGLAAWREAMARLSEAPNVRVKLSGICVPGRRWTPALNGWVVREAIALFGAERCMVASNFPVDGLLATFDEILDGLKAITAGLPRADRLRIFHGTAAETYRLGSGR</sequence>
<comment type="caution">
    <text evidence="3">The sequence shown here is derived from an EMBL/GenBank/DDBJ whole genome shotgun (WGS) entry which is preliminary data.</text>
</comment>
<comment type="similarity">
    <text evidence="1">Belongs to the metallo-dependent hydrolases superfamily.</text>
</comment>
<dbReference type="EMBL" id="JAHZUY010000041">
    <property type="protein sequence ID" value="MBW8270495.1"/>
    <property type="molecule type" value="Genomic_DNA"/>
</dbReference>
<proteinExistence type="inferred from homology"/>
<evidence type="ECO:0000256" key="1">
    <source>
        <dbReference type="ARBA" id="ARBA00038310"/>
    </source>
</evidence>
<keyword evidence="4" id="KW-1185">Reference proteome</keyword>
<feature type="domain" description="Amidohydrolase-related" evidence="2">
    <location>
        <begin position="23"/>
        <end position="317"/>
    </location>
</feature>
<evidence type="ECO:0000313" key="3">
    <source>
        <dbReference type="EMBL" id="MBW8270495.1"/>
    </source>
</evidence>
<dbReference type="PANTHER" id="PTHR43569:SF1">
    <property type="entry name" value="BLL3371 PROTEIN"/>
    <property type="match status" value="1"/>
</dbReference>
<evidence type="ECO:0000313" key="4">
    <source>
        <dbReference type="Proteomes" id="UP001519924"/>
    </source>
</evidence>
<dbReference type="Pfam" id="PF04909">
    <property type="entry name" value="Amidohydro_2"/>
    <property type="match status" value="1"/>
</dbReference>
<reference evidence="3 4" key="1">
    <citation type="submission" date="2021-08" db="EMBL/GenBank/DDBJ databases">
        <title>Caldovatus sediminis gen. nov., sp. nov., a moderately thermophilic bacterium isolated from a hot spring.</title>
        <authorList>
            <person name="Hu C.-J."/>
            <person name="Li W.-J."/>
            <person name="Xian W.-D."/>
        </authorList>
    </citation>
    <scope>NUCLEOTIDE SEQUENCE [LARGE SCALE GENOMIC DNA]</scope>
    <source>
        <strain evidence="3 4">SYSU G05006</strain>
    </source>
</reference>
<dbReference type="Gene3D" id="3.20.20.140">
    <property type="entry name" value="Metal-dependent hydrolases"/>
    <property type="match status" value="1"/>
</dbReference>
<accession>A0ABS7F4E9</accession>
<evidence type="ECO:0000259" key="2">
    <source>
        <dbReference type="Pfam" id="PF04909"/>
    </source>
</evidence>
<gene>
    <name evidence="3" type="ORF">K1J50_13490</name>
</gene>
<name>A0ABS7F4E9_9PROT</name>
<dbReference type="InterPro" id="IPR032466">
    <property type="entry name" value="Metal_Hydrolase"/>
</dbReference>